<keyword evidence="3" id="KW-1185">Reference proteome</keyword>
<sequence length="188" mass="20124">VANPHTPCGDGRLRLGGSSVGWASLVPDAEVSVDVVAAGERVQFTGFGYHDKNWSDAPFAAAVRAWYWGRGRVGPYSVVWFDFLPVGEEEVVSGYVAVGREVVVSGCEEGVVSVRPTRNGTVAAYPPVLGAVPDGFRVVYRMGMEVDVTLGAMVAGDGEHYLRWTGTMSAEVEGKVYEGVGVFEQFVM</sequence>
<evidence type="ECO:0000313" key="2">
    <source>
        <dbReference type="EMBL" id="RLL93648.1"/>
    </source>
</evidence>
<evidence type="ECO:0000313" key="3">
    <source>
        <dbReference type="Proteomes" id="UP000215289"/>
    </source>
</evidence>
<dbReference type="SUPFAM" id="SSF159245">
    <property type="entry name" value="AttH-like"/>
    <property type="match status" value="1"/>
</dbReference>
<gene>
    <name evidence="2" type="ORF">CFD26_103302</name>
</gene>
<dbReference type="EMBL" id="NIDN02000282">
    <property type="protein sequence ID" value="RLL93648.1"/>
    <property type="molecule type" value="Genomic_DNA"/>
</dbReference>
<dbReference type="OrthoDB" id="5344254at2759"/>
<comment type="caution">
    <text evidence="2">The sequence shown here is derived from an EMBL/GenBank/DDBJ whole genome shotgun (WGS) entry which is preliminary data.</text>
</comment>
<name>A0A421CUR5_9EURO</name>
<organism evidence="2 3">
    <name type="scientific">Aspergillus turcosus</name>
    <dbReference type="NCBI Taxonomy" id="1245748"/>
    <lineage>
        <taxon>Eukaryota</taxon>
        <taxon>Fungi</taxon>
        <taxon>Dikarya</taxon>
        <taxon>Ascomycota</taxon>
        <taxon>Pezizomycotina</taxon>
        <taxon>Eurotiomycetes</taxon>
        <taxon>Eurotiomycetidae</taxon>
        <taxon>Eurotiales</taxon>
        <taxon>Aspergillaceae</taxon>
        <taxon>Aspergillus</taxon>
        <taxon>Aspergillus subgen. Fumigati</taxon>
    </lineage>
</organism>
<dbReference type="Proteomes" id="UP000215289">
    <property type="component" value="Unassembled WGS sequence"/>
</dbReference>
<dbReference type="Pfam" id="PF25581">
    <property type="entry name" value="AsqO_C"/>
    <property type="match status" value="1"/>
</dbReference>
<feature type="domain" description="AsqO/PenF-like C-terminal" evidence="1">
    <location>
        <begin position="61"/>
        <end position="186"/>
    </location>
</feature>
<proteinExistence type="predicted"/>
<protein>
    <recommendedName>
        <fullName evidence="1">AsqO/PenF-like C-terminal domain-containing protein</fullName>
    </recommendedName>
</protein>
<dbReference type="STRING" id="1245748.A0A421CUR5"/>
<feature type="non-terminal residue" evidence="2">
    <location>
        <position position="1"/>
    </location>
</feature>
<reference evidence="2 3" key="1">
    <citation type="submission" date="2018-08" db="EMBL/GenBank/DDBJ databases">
        <title>Draft genome sequences of two Aspergillus turcosus clinical strains isolated from bronchoalveolar lavage fluid: one azole-susceptible and the other azole-resistant.</title>
        <authorList>
            <person name="Parent-Michaud M."/>
            <person name="Dufresne P.J."/>
            <person name="Fournier E."/>
            <person name="Martineau C."/>
            <person name="Moreira S."/>
            <person name="Perkins V."/>
            <person name="De Repentigny L."/>
            <person name="Dufresne S.F."/>
        </authorList>
    </citation>
    <scope>NUCLEOTIDE SEQUENCE [LARGE SCALE GENOMIC DNA]</scope>
    <source>
        <strain evidence="2">HMR AF 1038</strain>
    </source>
</reference>
<evidence type="ECO:0000259" key="1">
    <source>
        <dbReference type="Pfam" id="PF25581"/>
    </source>
</evidence>
<accession>A0A421CUR5</accession>
<dbReference type="InterPro" id="IPR057722">
    <property type="entry name" value="AsqO/PenF-like_C"/>
</dbReference>
<dbReference type="AlphaFoldDB" id="A0A421CUR5"/>